<dbReference type="Pfam" id="PF00096">
    <property type="entry name" value="zf-C2H2"/>
    <property type="match status" value="1"/>
</dbReference>
<sequence>MKALLYCGNLKNLLKNIRESIPKNHLINAFVGKVLPKNLDLTDIRKSILMNDQFDNCKKRFRERSKLTTHQRILYNIKPYICNFPNCTRSFSDSSAFKRHKRTHSGEKPYKCLKCGRTFTRCYYVNNFHQNKSLIISYYKKLVKYKFFLIEQDLHMKIFVRISCLTTKLIFH</sequence>
<evidence type="ECO:0000313" key="5">
    <source>
        <dbReference type="EMBL" id="ESA19681.1"/>
    </source>
</evidence>
<dbReference type="SMART" id="SM00355">
    <property type="entry name" value="ZnF_C2H2"/>
    <property type="match status" value="1"/>
</dbReference>
<dbReference type="PROSITE" id="PS50157">
    <property type="entry name" value="ZINC_FINGER_C2H2_2"/>
    <property type="match status" value="1"/>
</dbReference>
<keyword evidence="1" id="KW-0479">Metal-binding</keyword>
<reference evidence="5" key="1">
    <citation type="submission" date="2013-07" db="EMBL/GenBank/DDBJ databases">
        <title>The genome of an arbuscular mycorrhizal fungus provides insights into the evolution of the oldest plant symbiosis.</title>
        <authorList>
            <consortium name="DOE Joint Genome Institute"/>
            <person name="Tisserant E."/>
            <person name="Malbreil M."/>
            <person name="Kuo A."/>
            <person name="Kohler A."/>
            <person name="Symeonidi A."/>
            <person name="Balestrini R."/>
            <person name="Charron P."/>
            <person name="Duensing N."/>
            <person name="Frei-dit-Frey N."/>
            <person name="Gianinazzi-Pearson V."/>
            <person name="Gilbert B."/>
            <person name="Handa Y."/>
            <person name="Hijri M."/>
            <person name="Kaul R."/>
            <person name="Kawaguchi M."/>
            <person name="Krajinski F."/>
            <person name="Lammers P."/>
            <person name="Lapierre D."/>
            <person name="Masclaux F.G."/>
            <person name="Murat C."/>
            <person name="Morin E."/>
            <person name="Ndikumana S."/>
            <person name="Pagni M."/>
            <person name="Petitpierre D."/>
            <person name="Requena N."/>
            <person name="Rosikiewicz P."/>
            <person name="Riley R."/>
            <person name="Saito K."/>
            <person name="San Clemente H."/>
            <person name="Shapiro H."/>
            <person name="van Tuinen D."/>
            <person name="Becard G."/>
            <person name="Bonfante P."/>
            <person name="Paszkowski U."/>
            <person name="Shachar-Hill Y."/>
            <person name="Young J.P."/>
            <person name="Sanders I.R."/>
            <person name="Henrissat B."/>
            <person name="Rensing S.A."/>
            <person name="Grigoriev I.V."/>
            <person name="Corradi N."/>
            <person name="Roux C."/>
            <person name="Martin F."/>
        </authorList>
    </citation>
    <scope>NUCLEOTIDE SEQUENCE</scope>
    <source>
        <strain evidence="5">DAOM 197198</strain>
    </source>
</reference>
<keyword evidence="2" id="KW-0677">Repeat</keyword>
<dbReference type="PANTHER" id="PTHR19818:SF139">
    <property type="entry name" value="PAIR-RULE PROTEIN ODD-PAIRED"/>
    <property type="match status" value="1"/>
</dbReference>
<gene>
    <name evidence="5" type="ORF">GLOINDRAFT_92748</name>
</gene>
<dbReference type="GO" id="GO:0045944">
    <property type="term" value="P:positive regulation of transcription by RNA polymerase II"/>
    <property type="evidence" value="ECO:0007669"/>
    <property type="project" value="UniProtKB-ARBA"/>
</dbReference>
<dbReference type="HOGENOM" id="CLU_1556072_0_0_1"/>
<evidence type="ECO:0000256" key="1">
    <source>
        <dbReference type="ARBA" id="ARBA00022723"/>
    </source>
</evidence>
<keyword evidence="4" id="KW-0862">Zinc</keyword>
<dbReference type="GO" id="GO:0008270">
    <property type="term" value="F:zinc ion binding"/>
    <property type="evidence" value="ECO:0007669"/>
    <property type="project" value="UniProtKB-KW"/>
</dbReference>
<dbReference type="GO" id="GO:0005634">
    <property type="term" value="C:nucleus"/>
    <property type="evidence" value="ECO:0007669"/>
    <property type="project" value="UniProtKB-ARBA"/>
</dbReference>
<dbReference type="FunFam" id="3.30.160.60:FF:000072">
    <property type="entry name" value="zinc finger protein 143 isoform X1"/>
    <property type="match status" value="1"/>
</dbReference>
<dbReference type="PANTHER" id="PTHR19818">
    <property type="entry name" value="ZINC FINGER PROTEIN ZIC AND GLI"/>
    <property type="match status" value="1"/>
</dbReference>
<dbReference type="AlphaFoldDB" id="U9UVR2"/>
<name>U9UVR2_RHIID</name>
<keyword evidence="3" id="KW-0863">Zinc-finger</keyword>
<organism evidence="5">
    <name type="scientific">Rhizophagus irregularis (strain DAOM 181602 / DAOM 197198 / MUCL 43194)</name>
    <name type="common">Arbuscular mycorrhizal fungus</name>
    <name type="synonym">Glomus intraradices</name>
    <dbReference type="NCBI Taxonomy" id="747089"/>
    <lineage>
        <taxon>Eukaryota</taxon>
        <taxon>Fungi</taxon>
        <taxon>Fungi incertae sedis</taxon>
        <taxon>Mucoromycota</taxon>
        <taxon>Glomeromycotina</taxon>
        <taxon>Glomeromycetes</taxon>
        <taxon>Glomerales</taxon>
        <taxon>Glomeraceae</taxon>
        <taxon>Rhizophagus</taxon>
    </lineage>
</organism>
<dbReference type="GO" id="GO:0000978">
    <property type="term" value="F:RNA polymerase II cis-regulatory region sequence-specific DNA binding"/>
    <property type="evidence" value="ECO:0007669"/>
    <property type="project" value="UniProtKB-ARBA"/>
</dbReference>
<dbReference type="InterPro" id="IPR050329">
    <property type="entry name" value="GLI_C2H2-zinc-finger"/>
</dbReference>
<protein>
    <submittedName>
        <fullName evidence="5">Uncharacterized protein</fullName>
    </submittedName>
</protein>
<evidence type="ECO:0000256" key="3">
    <source>
        <dbReference type="ARBA" id="ARBA00022771"/>
    </source>
</evidence>
<dbReference type="STRING" id="747089.U9UVR2"/>
<dbReference type="EMBL" id="KI278028">
    <property type="protein sequence ID" value="ESA19681.1"/>
    <property type="molecule type" value="Genomic_DNA"/>
</dbReference>
<dbReference type="SUPFAM" id="SSF57667">
    <property type="entry name" value="beta-beta-alpha zinc fingers"/>
    <property type="match status" value="1"/>
</dbReference>
<dbReference type="eggNOG" id="KOG1721">
    <property type="taxonomic scope" value="Eukaryota"/>
</dbReference>
<dbReference type="InterPro" id="IPR013087">
    <property type="entry name" value="Znf_C2H2_type"/>
</dbReference>
<evidence type="ECO:0000256" key="4">
    <source>
        <dbReference type="ARBA" id="ARBA00022833"/>
    </source>
</evidence>
<proteinExistence type="predicted"/>
<dbReference type="GO" id="GO:0000981">
    <property type="term" value="F:DNA-binding transcription factor activity, RNA polymerase II-specific"/>
    <property type="evidence" value="ECO:0007669"/>
    <property type="project" value="TreeGrafter"/>
</dbReference>
<dbReference type="InterPro" id="IPR036236">
    <property type="entry name" value="Znf_C2H2_sf"/>
</dbReference>
<evidence type="ECO:0000256" key="2">
    <source>
        <dbReference type="ARBA" id="ARBA00022737"/>
    </source>
</evidence>
<accession>U9UVR2</accession>
<dbReference type="Gene3D" id="3.30.160.60">
    <property type="entry name" value="Classic Zinc Finger"/>
    <property type="match status" value="3"/>
</dbReference>
<dbReference type="PROSITE" id="PS00028">
    <property type="entry name" value="ZINC_FINGER_C2H2_1"/>
    <property type="match status" value="1"/>
</dbReference>